<dbReference type="SUPFAM" id="SSF47473">
    <property type="entry name" value="EF-hand"/>
    <property type="match status" value="1"/>
</dbReference>
<name>A0A7J7CNB0_TRIWF</name>
<dbReference type="FunFam" id="1.10.238.10:FF:000003">
    <property type="entry name" value="Calmodulin A"/>
    <property type="match status" value="1"/>
</dbReference>
<dbReference type="Gene3D" id="1.10.238.10">
    <property type="entry name" value="EF-hand"/>
    <property type="match status" value="2"/>
</dbReference>
<dbReference type="InterPro" id="IPR011992">
    <property type="entry name" value="EF-hand-dom_pair"/>
</dbReference>
<keyword evidence="3" id="KW-0106">Calcium</keyword>
<keyword evidence="1" id="KW-0479">Metal-binding</keyword>
<dbReference type="AlphaFoldDB" id="A0A7J7CNB0"/>
<keyword evidence="2" id="KW-0677">Repeat</keyword>
<feature type="domain" description="EF-hand" evidence="4">
    <location>
        <begin position="82"/>
        <end position="117"/>
    </location>
</feature>
<dbReference type="SMART" id="SM00054">
    <property type="entry name" value="EFh"/>
    <property type="match status" value="3"/>
</dbReference>
<evidence type="ECO:0000256" key="3">
    <source>
        <dbReference type="ARBA" id="ARBA00022837"/>
    </source>
</evidence>
<gene>
    <name evidence="5" type="ORF">HS088_TW15G00985</name>
</gene>
<dbReference type="InParanoid" id="A0A7J7CNB0"/>
<dbReference type="PROSITE" id="PS00018">
    <property type="entry name" value="EF_HAND_1"/>
    <property type="match status" value="3"/>
</dbReference>
<protein>
    <submittedName>
        <fullName evidence="5">Calcium-binding EF-hand family protein</fullName>
    </submittedName>
</protein>
<dbReference type="InterPro" id="IPR002048">
    <property type="entry name" value="EF_hand_dom"/>
</dbReference>
<evidence type="ECO:0000259" key="4">
    <source>
        <dbReference type="PROSITE" id="PS50222"/>
    </source>
</evidence>
<keyword evidence="6" id="KW-1185">Reference proteome</keyword>
<dbReference type="PROSITE" id="PS50222">
    <property type="entry name" value="EF_HAND_2"/>
    <property type="match status" value="3"/>
</dbReference>
<evidence type="ECO:0000256" key="2">
    <source>
        <dbReference type="ARBA" id="ARBA00022737"/>
    </source>
</evidence>
<feature type="domain" description="EF-hand" evidence="4">
    <location>
        <begin position="5"/>
        <end position="40"/>
    </location>
</feature>
<dbReference type="InterPro" id="IPR039647">
    <property type="entry name" value="EF_hand_pair_protein_CML-like"/>
</dbReference>
<dbReference type="Proteomes" id="UP000593562">
    <property type="component" value="Unassembled WGS sequence"/>
</dbReference>
<dbReference type="InterPro" id="IPR018247">
    <property type="entry name" value="EF_Hand_1_Ca_BS"/>
</dbReference>
<sequence length="154" mass="17585">MCSVLNPDDLQRIFTILDKNSDGLVSLEELNCVLERIGMQFRVQELESTVGKTSLNWDEFLFFYESLCKRTEMVGEAAEAEEEDDGLVKAFKVFDLNGDGFISSHELQNVLTRLGFWDEKSGKDCRSMICEYDTNCDGVIDFEEFKNMMLGTNS</sequence>
<dbReference type="Pfam" id="PF13202">
    <property type="entry name" value="EF-hand_5"/>
    <property type="match status" value="1"/>
</dbReference>
<organism evidence="5 6">
    <name type="scientific">Tripterygium wilfordii</name>
    <name type="common">Thunder God vine</name>
    <dbReference type="NCBI Taxonomy" id="458696"/>
    <lineage>
        <taxon>Eukaryota</taxon>
        <taxon>Viridiplantae</taxon>
        <taxon>Streptophyta</taxon>
        <taxon>Embryophyta</taxon>
        <taxon>Tracheophyta</taxon>
        <taxon>Spermatophyta</taxon>
        <taxon>Magnoliopsida</taxon>
        <taxon>eudicotyledons</taxon>
        <taxon>Gunneridae</taxon>
        <taxon>Pentapetalae</taxon>
        <taxon>rosids</taxon>
        <taxon>fabids</taxon>
        <taxon>Celastrales</taxon>
        <taxon>Celastraceae</taxon>
        <taxon>Tripterygium</taxon>
    </lineage>
</organism>
<dbReference type="GO" id="GO:0005509">
    <property type="term" value="F:calcium ion binding"/>
    <property type="evidence" value="ECO:0007669"/>
    <property type="project" value="InterPro"/>
</dbReference>
<dbReference type="CDD" id="cd00051">
    <property type="entry name" value="EFh"/>
    <property type="match status" value="1"/>
</dbReference>
<comment type="caution">
    <text evidence="5">The sequence shown here is derived from an EMBL/GenBank/DDBJ whole genome shotgun (WGS) entry which is preliminary data.</text>
</comment>
<evidence type="ECO:0000313" key="6">
    <source>
        <dbReference type="Proteomes" id="UP000593562"/>
    </source>
</evidence>
<feature type="domain" description="EF-hand" evidence="4">
    <location>
        <begin position="120"/>
        <end position="154"/>
    </location>
</feature>
<accession>A0A7J7CNB0</accession>
<proteinExistence type="predicted"/>
<evidence type="ECO:0000313" key="5">
    <source>
        <dbReference type="EMBL" id="KAF5735478.1"/>
    </source>
</evidence>
<reference evidence="5 6" key="1">
    <citation type="journal article" date="2020" name="Nat. Commun.">
        <title>Genome of Tripterygium wilfordii and identification of cytochrome P450 involved in triptolide biosynthesis.</title>
        <authorList>
            <person name="Tu L."/>
            <person name="Su P."/>
            <person name="Zhang Z."/>
            <person name="Gao L."/>
            <person name="Wang J."/>
            <person name="Hu T."/>
            <person name="Zhou J."/>
            <person name="Zhang Y."/>
            <person name="Zhao Y."/>
            <person name="Liu Y."/>
            <person name="Song Y."/>
            <person name="Tong Y."/>
            <person name="Lu Y."/>
            <person name="Yang J."/>
            <person name="Xu C."/>
            <person name="Jia M."/>
            <person name="Peters R.J."/>
            <person name="Huang L."/>
            <person name="Gao W."/>
        </authorList>
    </citation>
    <scope>NUCLEOTIDE SEQUENCE [LARGE SCALE GENOMIC DNA]</scope>
    <source>
        <strain evidence="6">cv. XIE 37</strain>
        <tissue evidence="5">Leaf</tissue>
    </source>
</reference>
<dbReference type="PANTHER" id="PTHR10891">
    <property type="entry name" value="EF-HAND CALCIUM-BINDING DOMAIN CONTAINING PROTEIN"/>
    <property type="match status" value="1"/>
</dbReference>
<dbReference type="Pfam" id="PF13499">
    <property type="entry name" value="EF-hand_7"/>
    <property type="match status" value="1"/>
</dbReference>
<dbReference type="FunCoup" id="A0A7J7CNB0">
    <property type="interactions" value="138"/>
</dbReference>
<evidence type="ECO:0000256" key="1">
    <source>
        <dbReference type="ARBA" id="ARBA00022723"/>
    </source>
</evidence>
<dbReference type="EMBL" id="JAAARO010000015">
    <property type="protein sequence ID" value="KAF5735478.1"/>
    <property type="molecule type" value="Genomic_DNA"/>
</dbReference>